<accession>A0A1Y1RQP9</accession>
<evidence type="ECO:0000313" key="3">
    <source>
        <dbReference type="Proteomes" id="UP000192359"/>
    </source>
</evidence>
<reference evidence="2 3" key="1">
    <citation type="submission" date="2016-05" db="EMBL/GenBank/DDBJ databases">
        <title>Draft genome sequence of a porcine commensal Rothia nasimurium.</title>
        <authorList>
            <person name="Gaiser R.A."/>
            <person name="Van Baarlen P."/>
            <person name="Wells J.M."/>
        </authorList>
    </citation>
    <scope>NUCLEOTIDE SEQUENCE [LARGE SCALE GENOMIC DNA]</scope>
    <source>
        <strain evidence="2 3">PT-32</strain>
    </source>
</reference>
<feature type="domain" description="N-acetyltransferase" evidence="1">
    <location>
        <begin position="10"/>
        <end position="169"/>
    </location>
</feature>
<dbReference type="InterPro" id="IPR051531">
    <property type="entry name" value="N-acetyltransferase"/>
</dbReference>
<dbReference type="SUPFAM" id="SSF55729">
    <property type="entry name" value="Acyl-CoA N-acyltransferases (Nat)"/>
    <property type="match status" value="1"/>
</dbReference>
<dbReference type="GO" id="GO:0016747">
    <property type="term" value="F:acyltransferase activity, transferring groups other than amino-acyl groups"/>
    <property type="evidence" value="ECO:0007669"/>
    <property type="project" value="InterPro"/>
</dbReference>
<dbReference type="InterPro" id="IPR016181">
    <property type="entry name" value="Acyl_CoA_acyltransferase"/>
</dbReference>
<dbReference type="PANTHER" id="PTHR43792">
    <property type="entry name" value="GNAT FAMILY, PUTATIVE (AFU_ORTHOLOGUE AFUA_3G00765)-RELATED-RELATED"/>
    <property type="match status" value="1"/>
</dbReference>
<dbReference type="Pfam" id="PF13302">
    <property type="entry name" value="Acetyltransf_3"/>
    <property type="match status" value="1"/>
</dbReference>
<dbReference type="RefSeq" id="WP_083091163.1">
    <property type="nucleotide sequence ID" value="NZ_LXWF01000011.1"/>
</dbReference>
<dbReference type="InterPro" id="IPR000182">
    <property type="entry name" value="GNAT_dom"/>
</dbReference>
<evidence type="ECO:0000259" key="1">
    <source>
        <dbReference type="PROSITE" id="PS51186"/>
    </source>
</evidence>
<dbReference type="PANTHER" id="PTHR43792:SF1">
    <property type="entry name" value="N-ACETYLTRANSFERASE DOMAIN-CONTAINING PROTEIN"/>
    <property type="match status" value="1"/>
</dbReference>
<protein>
    <submittedName>
        <fullName evidence="2">Acetyltransferase</fullName>
    </submittedName>
</protein>
<dbReference type="AlphaFoldDB" id="A0A1Y1RQP9"/>
<evidence type="ECO:0000313" key="2">
    <source>
        <dbReference type="EMBL" id="ORC22108.1"/>
    </source>
</evidence>
<dbReference type="Proteomes" id="UP000192359">
    <property type="component" value="Unassembled WGS sequence"/>
</dbReference>
<dbReference type="CDD" id="cd04301">
    <property type="entry name" value="NAT_SF"/>
    <property type="match status" value="1"/>
</dbReference>
<dbReference type="PROSITE" id="PS51186">
    <property type="entry name" value="GNAT"/>
    <property type="match status" value="1"/>
</dbReference>
<proteinExistence type="predicted"/>
<comment type="caution">
    <text evidence="2">The sequence shown here is derived from an EMBL/GenBank/DDBJ whole genome shotgun (WGS) entry which is preliminary data.</text>
</comment>
<gene>
    <name evidence="2" type="ORF">A7979_00945</name>
</gene>
<sequence>MNLPIRTQRLTLRAHSPEDVSALQAIYCQPEVARFLLDEPWTQELAEAKVKERLPRTDLVGPAEALALIVEANGTVIGDVALWLTDTEYRVAEIGWVLDPVFGGKGFATEAVQAVLNLAFHHYDCHRVIAQMDARNEASSKLAGRLGMVKEAHHRQDWFSKGEWTDTLIYAMLSTDK</sequence>
<keyword evidence="3" id="KW-1185">Reference proteome</keyword>
<organism evidence="2 3">
    <name type="scientific">Rothia nasimurium</name>
    <dbReference type="NCBI Taxonomy" id="85336"/>
    <lineage>
        <taxon>Bacteria</taxon>
        <taxon>Bacillati</taxon>
        <taxon>Actinomycetota</taxon>
        <taxon>Actinomycetes</taxon>
        <taxon>Micrococcales</taxon>
        <taxon>Micrococcaceae</taxon>
        <taxon>Rothia</taxon>
    </lineage>
</organism>
<dbReference type="EMBL" id="LXWF01000011">
    <property type="protein sequence ID" value="ORC22108.1"/>
    <property type="molecule type" value="Genomic_DNA"/>
</dbReference>
<dbReference type="OrthoDB" id="9132139at2"/>
<name>A0A1Y1RQP9_9MICC</name>
<keyword evidence="2" id="KW-0808">Transferase</keyword>
<dbReference type="Gene3D" id="3.40.630.30">
    <property type="match status" value="1"/>
</dbReference>